<evidence type="ECO:0000313" key="1">
    <source>
        <dbReference type="EMBL" id="GGD47012.1"/>
    </source>
</evidence>
<comment type="caution">
    <text evidence="1">The sequence shown here is derived from an EMBL/GenBank/DDBJ whole genome shotgun (WGS) entry which is preliminary data.</text>
</comment>
<proteinExistence type="predicted"/>
<gene>
    <name evidence="1" type="ORF">GCM10011358_33460</name>
</gene>
<evidence type="ECO:0000313" key="2">
    <source>
        <dbReference type="Proteomes" id="UP000617355"/>
    </source>
</evidence>
<organism evidence="1 2">
    <name type="scientific">Sinisalibacter lacisalsi</name>
    <dbReference type="NCBI Taxonomy" id="1526570"/>
    <lineage>
        <taxon>Bacteria</taxon>
        <taxon>Pseudomonadati</taxon>
        <taxon>Pseudomonadota</taxon>
        <taxon>Alphaproteobacteria</taxon>
        <taxon>Rhodobacterales</taxon>
        <taxon>Roseobacteraceae</taxon>
        <taxon>Sinisalibacter</taxon>
    </lineage>
</organism>
<evidence type="ECO:0008006" key="3">
    <source>
        <dbReference type="Google" id="ProtNLM"/>
    </source>
</evidence>
<keyword evidence="2" id="KW-1185">Reference proteome</keyword>
<dbReference type="Proteomes" id="UP000617355">
    <property type="component" value="Unassembled WGS sequence"/>
</dbReference>
<accession>A0ABQ1QWJ7</accession>
<sequence>MADLYETDLYAPVKAHLEAAGYTVKAEVGPADVMGVAGDEVVLVELKAGFSLVLLQQAVARQAITDMVYVAVPRWRGRAGWRAFKGNLGLCRRLGLGVLSVRLADGFVEVHADPAPFRPRKSPARRARLLGEFARRAGDPNTGGTRGKVMTAYRQDAERLAAHLAAQGACRGAEVARATGVARATEMMRTNHYGWFERQGRGVYALTEVGLAELDCFDQDQGAPAPGALSGRKTPETP</sequence>
<dbReference type="RefSeq" id="WP_188530030.1">
    <property type="nucleotide sequence ID" value="NZ_BMGI01000006.1"/>
</dbReference>
<name>A0ABQ1QWJ7_9RHOB</name>
<dbReference type="InterPro" id="IPR018679">
    <property type="entry name" value="DUF2161"/>
</dbReference>
<dbReference type="EMBL" id="BMGI01000006">
    <property type="protein sequence ID" value="GGD47012.1"/>
    <property type="molecule type" value="Genomic_DNA"/>
</dbReference>
<dbReference type="Pfam" id="PF09929">
    <property type="entry name" value="DUF2161"/>
    <property type="match status" value="1"/>
</dbReference>
<reference evidence="2" key="1">
    <citation type="journal article" date="2019" name="Int. J. Syst. Evol. Microbiol.">
        <title>The Global Catalogue of Microorganisms (GCM) 10K type strain sequencing project: providing services to taxonomists for standard genome sequencing and annotation.</title>
        <authorList>
            <consortium name="The Broad Institute Genomics Platform"/>
            <consortium name="The Broad Institute Genome Sequencing Center for Infectious Disease"/>
            <person name="Wu L."/>
            <person name="Ma J."/>
        </authorList>
    </citation>
    <scope>NUCLEOTIDE SEQUENCE [LARGE SCALE GENOMIC DNA]</scope>
    <source>
        <strain evidence="2">CGMCC 1.12922</strain>
    </source>
</reference>
<protein>
    <recommendedName>
        <fullName evidence="3">Transcriptional regulator</fullName>
    </recommendedName>
</protein>